<evidence type="ECO:0000259" key="2">
    <source>
        <dbReference type="SMART" id="SM00690"/>
    </source>
</evidence>
<reference evidence="3 4" key="1">
    <citation type="journal article" date="2007" name="Nature">
        <title>Evolution of genes and genomes on the Drosophila phylogeny.</title>
        <authorList>
            <consortium name="Drosophila 12 Genomes Consortium"/>
            <person name="Clark A.G."/>
            <person name="Eisen M.B."/>
            <person name="Smith D.R."/>
            <person name="Bergman C.M."/>
            <person name="Oliver B."/>
            <person name="Markow T.A."/>
            <person name="Kaufman T.C."/>
            <person name="Kellis M."/>
            <person name="Gelbart W."/>
            <person name="Iyer V.N."/>
            <person name="Pollard D.A."/>
            <person name="Sackton T.B."/>
            <person name="Larracuente A.M."/>
            <person name="Singh N.D."/>
            <person name="Abad J.P."/>
            <person name="Abt D.N."/>
            <person name="Adryan B."/>
            <person name="Aguade M."/>
            <person name="Akashi H."/>
            <person name="Anderson W.W."/>
            <person name="Aquadro C.F."/>
            <person name="Ardell D.H."/>
            <person name="Arguello R."/>
            <person name="Artieri C.G."/>
            <person name="Barbash D.A."/>
            <person name="Barker D."/>
            <person name="Barsanti P."/>
            <person name="Batterham P."/>
            <person name="Batzoglou S."/>
            <person name="Begun D."/>
            <person name="Bhutkar A."/>
            <person name="Blanco E."/>
            <person name="Bosak S.A."/>
            <person name="Bradley R.K."/>
            <person name="Brand A.D."/>
            <person name="Brent M.R."/>
            <person name="Brooks A.N."/>
            <person name="Brown R.H."/>
            <person name="Butlin R.K."/>
            <person name="Caggese C."/>
            <person name="Calvi B.R."/>
            <person name="Bernardo de Carvalho A."/>
            <person name="Caspi A."/>
            <person name="Castrezana S."/>
            <person name="Celniker S.E."/>
            <person name="Chang J.L."/>
            <person name="Chapple C."/>
            <person name="Chatterji S."/>
            <person name="Chinwalla A."/>
            <person name="Civetta A."/>
            <person name="Clifton S.W."/>
            <person name="Comeron J.M."/>
            <person name="Costello J.C."/>
            <person name="Coyne J.A."/>
            <person name="Daub J."/>
            <person name="David R.G."/>
            <person name="Delcher A.L."/>
            <person name="Delehaunty K."/>
            <person name="Do C.B."/>
            <person name="Ebling H."/>
            <person name="Edwards K."/>
            <person name="Eickbush T."/>
            <person name="Evans J.D."/>
            <person name="Filipski A."/>
            <person name="Findeiss S."/>
            <person name="Freyhult E."/>
            <person name="Fulton L."/>
            <person name="Fulton R."/>
            <person name="Garcia A.C."/>
            <person name="Gardiner A."/>
            <person name="Garfield D.A."/>
            <person name="Garvin B.E."/>
            <person name="Gibson G."/>
            <person name="Gilbert D."/>
            <person name="Gnerre S."/>
            <person name="Godfrey J."/>
            <person name="Good R."/>
            <person name="Gotea V."/>
            <person name="Gravely B."/>
            <person name="Greenberg A.J."/>
            <person name="Griffiths-Jones S."/>
            <person name="Gross S."/>
            <person name="Guigo R."/>
            <person name="Gustafson E.A."/>
            <person name="Haerty W."/>
            <person name="Hahn M.W."/>
            <person name="Halligan D.L."/>
            <person name="Halpern A.L."/>
            <person name="Halter G.M."/>
            <person name="Han M.V."/>
            <person name="Heger A."/>
            <person name="Hillier L."/>
            <person name="Hinrichs A.S."/>
            <person name="Holmes I."/>
            <person name="Hoskins R.A."/>
            <person name="Hubisz M.J."/>
            <person name="Hultmark D."/>
            <person name="Huntley M.A."/>
            <person name="Jaffe D.B."/>
            <person name="Jagadeeshan S."/>
            <person name="Jeck W.R."/>
            <person name="Johnson J."/>
            <person name="Jones C.D."/>
            <person name="Jordan W.C."/>
            <person name="Karpen G.H."/>
            <person name="Kataoka E."/>
            <person name="Keightley P.D."/>
            <person name="Kheradpour P."/>
            <person name="Kirkness E.F."/>
            <person name="Koerich L.B."/>
            <person name="Kristiansen K."/>
            <person name="Kudrna D."/>
            <person name="Kulathinal R.J."/>
            <person name="Kumar S."/>
            <person name="Kwok R."/>
            <person name="Lander E."/>
            <person name="Langley C.H."/>
            <person name="Lapoint R."/>
            <person name="Lazzaro B.P."/>
            <person name="Lee S.J."/>
            <person name="Levesque L."/>
            <person name="Li R."/>
            <person name="Lin C.F."/>
            <person name="Lin M.F."/>
            <person name="Lindblad-Toh K."/>
            <person name="Llopart A."/>
            <person name="Long M."/>
            <person name="Low L."/>
            <person name="Lozovsky E."/>
            <person name="Lu J."/>
            <person name="Luo M."/>
            <person name="Machado C.A."/>
            <person name="Makalowski W."/>
            <person name="Marzo M."/>
            <person name="Matsuda M."/>
            <person name="Matzkin L."/>
            <person name="McAllister B."/>
            <person name="McBride C.S."/>
            <person name="McKernan B."/>
            <person name="McKernan K."/>
            <person name="Mendez-Lago M."/>
            <person name="Minx P."/>
            <person name="Mollenhauer M.U."/>
            <person name="Montooth K."/>
            <person name="Mount S.M."/>
            <person name="Mu X."/>
            <person name="Myers E."/>
            <person name="Negre B."/>
            <person name="Newfeld S."/>
            <person name="Nielsen R."/>
            <person name="Noor M.A."/>
            <person name="O'Grady P."/>
            <person name="Pachter L."/>
            <person name="Papaceit M."/>
            <person name="Parisi M.J."/>
            <person name="Parisi M."/>
            <person name="Parts L."/>
            <person name="Pedersen J.S."/>
            <person name="Pesole G."/>
            <person name="Phillippy A.M."/>
            <person name="Ponting C.P."/>
            <person name="Pop M."/>
            <person name="Porcelli D."/>
            <person name="Powell J.R."/>
            <person name="Prohaska S."/>
            <person name="Pruitt K."/>
            <person name="Puig M."/>
            <person name="Quesneville H."/>
            <person name="Ram K.R."/>
            <person name="Rand D."/>
            <person name="Rasmussen M.D."/>
            <person name="Reed L.K."/>
            <person name="Reenan R."/>
            <person name="Reily A."/>
            <person name="Remington K.A."/>
            <person name="Rieger T.T."/>
            <person name="Ritchie M.G."/>
            <person name="Robin C."/>
            <person name="Rogers Y.H."/>
            <person name="Rohde C."/>
            <person name="Rozas J."/>
            <person name="Rubenfield M.J."/>
            <person name="Ruiz A."/>
            <person name="Russo S."/>
            <person name="Salzberg S.L."/>
            <person name="Sanchez-Gracia A."/>
            <person name="Saranga D.J."/>
            <person name="Sato H."/>
            <person name="Schaeffer S.W."/>
            <person name="Schatz M.C."/>
            <person name="Schlenke T."/>
            <person name="Schwartz R."/>
            <person name="Segarra C."/>
            <person name="Singh R.S."/>
            <person name="Sirot L."/>
            <person name="Sirota M."/>
            <person name="Sisneros N.B."/>
            <person name="Smith C.D."/>
            <person name="Smith T.F."/>
            <person name="Spieth J."/>
            <person name="Stage D.E."/>
            <person name="Stark A."/>
            <person name="Stephan W."/>
            <person name="Strausberg R.L."/>
            <person name="Strempel S."/>
            <person name="Sturgill D."/>
            <person name="Sutton G."/>
            <person name="Sutton G.G."/>
            <person name="Tao W."/>
            <person name="Teichmann S."/>
            <person name="Tobari Y.N."/>
            <person name="Tomimura Y."/>
            <person name="Tsolas J.M."/>
            <person name="Valente V.L."/>
            <person name="Venter E."/>
            <person name="Venter J.C."/>
            <person name="Vicario S."/>
            <person name="Vieira F.G."/>
            <person name="Vilella A.J."/>
            <person name="Villasante A."/>
            <person name="Walenz B."/>
            <person name="Wang J."/>
            <person name="Wasserman M."/>
            <person name="Watts T."/>
            <person name="Wilson D."/>
            <person name="Wilson R.K."/>
            <person name="Wing R.A."/>
            <person name="Wolfner M.F."/>
            <person name="Wong A."/>
            <person name="Wong G.K."/>
            <person name="Wu C.I."/>
            <person name="Wu G."/>
            <person name="Yamamoto D."/>
            <person name="Yang H.P."/>
            <person name="Yang S.P."/>
            <person name="Yorke J.A."/>
            <person name="Yoshida K."/>
            <person name="Zdobnov E."/>
            <person name="Zhang P."/>
            <person name="Zhang Y."/>
            <person name="Zimin A.V."/>
            <person name="Baldwin J."/>
            <person name="Abdouelleil A."/>
            <person name="Abdulkadir J."/>
            <person name="Abebe A."/>
            <person name="Abera B."/>
            <person name="Abreu J."/>
            <person name="Acer S.C."/>
            <person name="Aftuck L."/>
            <person name="Alexander A."/>
            <person name="An P."/>
            <person name="Anderson E."/>
            <person name="Anderson S."/>
            <person name="Arachi H."/>
            <person name="Azer M."/>
            <person name="Bachantsang P."/>
            <person name="Barry A."/>
            <person name="Bayul T."/>
            <person name="Berlin A."/>
            <person name="Bessette D."/>
            <person name="Bloom T."/>
            <person name="Blye J."/>
            <person name="Boguslavskiy L."/>
            <person name="Bonnet C."/>
            <person name="Boukhgalter B."/>
            <person name="Bourzgui I."/>
            <person name="Brown A."/>
            <person name="Cahill P."/>
            <person name="Channer S."/>
            <person name="Cheshatsang Y."/>
            <person name="Chuda L."/>
            <person name="Citroen M."/>
            <person name="Collymore A."/>
            <person name="Cooke P."/>
            <person name="Costello M."/>
            <person name="D'Aco K."/>
            <person name="Daza R."/>
            <person name="De Haan G."/>
            <person name="DeGray S."/>
            <person name="DeMaso C."/>
            <person name="Dhargay N."/>
            <person name="Dooley K."/>
            <person name="Dooley E."/>
            <person name="Doricent M."/>
            <person name="Dorje P."/>
            <person name="Dorjee K."/>
            <person name="Dupes A."/>
            <person name="Elong R."/>
            <person name="Falk J."/>
            <person name="Farina A."/>
            <person name="Faro S."/>
            <person name="Ferguson D."/>
            <person name="Fisher S."/>
            <person name="Foley C.D."/>
            <person name="Franke A."/>
            <person name="Friedrich D."/>
            <person name="Gadbois L."/>
            <person name="Gearin G."/>
            <person name="Gearin C.R."/>
            <person name="Giannoukos G."/>
            <person name="Goode T."/>
            <person name="Graham J."/>
            <person name="Grandbois E."/>
            <person name="Grewal S."/>
            <person name="Gyaltsen K."/>
            <person name="Hafez N."/>
            <person name="Hagos B."/>
            <person name="Hall J."/>
            <person name="Henson C."/>
            <person name="Hollinger A."/>
            <person name="Honan T."/>
            <person name="Huard M.D."/>
            <person name="Hughes L."/>
            <person name="Hurhula B."/>
            <person name="Husby M.E."/>
            <person name="Kamat A."/>
            <person name="Kanga B."/>
            <person name="Kashin S."/>
            <person name="Khazanovich D."/>
            <person name="Kisner P."/>
            <person name="Lance K."/>
            <person name="Lara M."/>
            <person name="Lee W."/>
            <person name="Lennon N."/>
            <person name="Letendre F."/>
            <person name="LeVine R."/>
            <person name="Lipovsky A."/>
            <person name="Liu X."/>
            <person name="Liu J."/>
            <person name="Liu S."/>
            <person name="Lokyitsang T."/>
            <person name="Lokyitsang Y."/>
            <person name="Lubonja R."/>
            <person name="Lui A."/>
            <person name="MacDonald P."/>
            <person name="Magnisalis V."/>
            <person name="Maru K."/>
            <person name="Matthews C."/>
            <person name="McCusker W."/>
            <person name="McDonough S."/>
            <person name="Mehta T."/>
            <person name="Meldrim J."/>
            <person name="Meneus L."/>
            <person name="Mihai O."/>
            <person name="Mihalev A."/>
            <person name="Mihova T."/>
            <person name="Mittelman R."/>
            <person name="Mlenga V."/>
            <person name="Montmayeur A."/>
            <person name="Mulrain L."/>
            <person name="Navidi A."/>
            <person name="Naylor J."/>
            <person name="Negash T."/>
            <person name="Nguyen T."/>
            <person name="Nguyen N."/>
            <person name="Nicol R."/>
            <person name="Norbu C."/>
            <person name="Norbu N."/>
            <person name="Novod N."/>
            <person name="O'Neill B."/>
            <person name="Osman S."/>
            <person name="Markiewicz E."/>
            <person name="Oyono O.L."/>
            <person name="Patti C."/>
            <person name="Phunkhang P."/>
            <person name="Pierre F."/>
            <person name="Priest M."/>
            <person name="Raghuraman S."/>
            <person name="Rege F."/>
            <person name="Reyes R."/>
            <person name="Rise C."/>
            <person name="Rogov P."/>
            <person name="Ross K."/>
            <person name="Ryan E."/>
            <person name="Settipalli S."/>
            <person name="Shea T."/>
            <person name="Sherpa N."/>
            <person name="Shi L."/>
            <person name="Shih D."/>
            <person name="Sparrow T."/>
            <person name="Spaulding J."/>
            <person name="Stalker J."/>
            <person name="Stange-Thomann N."/>
            <person name="Stavropoulos S."/>
            <person name="Stone C."/>
            <person name="Strader C."/>
            <person name="Tesfaye S."/>
            <person name="Thomson T."/>
            <person name="Thoulutsang Y."/>
            <person name="Thoulutsang D."/>
            <person name="Topham K."/>
            <person name="Topping I."/>
            <person name="Tsamla T."/>
            <person name="Vassiliev H."/>
            <person name="Vo A."/>
            <person name="Wangchuk T."/>
            <person name="Wangdi T."/>
            <person name="Weiand M."/>
            <person name="Wilkinson J."/>
            <person name="Wilson A."/>
            <person name="Yadav S."/>
            <person name="Young G."/>
            <person name="Yu Q."/>
            <person name="Zembek L."/>
            <person name="Zhong D."/>
            <person name="Zimmer A."/>
            <person name="Zwirko Z."/>
            <person name="Jaffe D.B."/>
            <person name="Alvarez P."/>
            <person name="Brockman W."/>
            <person name="Butler J."/>
            <person name="Chin C."/>
            <person name="Gnerre S."/>
            <person name="Grabherr M."/>
            <person name="Kleber M."/>
            <person name="Mauceli E."/>
            <person name="MacCallum I."/>
        </authorList>
    </citation>
    <scope>NUCLEOTIDE SEQUENCE [LARGE SCALE GENOMIC DNA]</scope>
    <source>
        <strain evidence="4">Tucson 14030-0811.24</strain>
    </source>
</reference>
<dbReference type="GO" id="GO:0062129">
    <property type="term" value="C:chitin-based extracellular matrix"/>
    <property type="evidence" value="ECO:0007669"/>
    <property type="project" value="TreeGrafter"/>
</dbReference>
<dbReference type="InterPro" id="IPR004145">
    <property type="entry name" value="DUF243"/>
</dbReference>
<dbReference type="PANTHER" id="PTHR31927">
    <property type="entry name" value="FI07246P-RELATED-RELATED"/>
    <property type="match status" value="1"/>
</dbReference>
<dbReference type="GO" id="GO:0008010">
    <property type="term" value="F:structural constituent of chitin-based larval cuticle"/>
    <property type="evidence" value="ECO:0007669"/>
    <property type="project" value="TreeGrafter"/>
</dbReference>
<sequence>MLYPKGSGSSSSGYILVLLCLLQQDQQMAKGQSHSYLPSINGQDTAPTVAAPIITKQFFTISAAEDEEDRQPRTKHLVIGQPRRNYRIIFIRAPTGGSDQLKYTAELAPQEERTVVYVLTRKQQELQAEDIVAQPRPELEHKPEIFFIKYRTHEEAAAAQREIQTQYDQLGGNTEQAAPYVAPIQSVIGSLNAKDESVNGNAPYAGVASGAISGAGGGGGGGGYHYPAPAIPPMAVTNWLAPPNRGIY</sequence>
<keyword evidence="4" id="KW-1185">Reference proteome</keyword>
<dbReference type="OrthoDB" id="6376010at2759"/>
<dbReference type="AlphaFoldDB" id="B4NDS4"/>
<dbReference type="InParanoid" id="B4NDS4"/>
<dbReference type="Pfam" id="PF03103">
    <property type="entry name" value="DUF243"/>
    <property type="match status" value="1"/>
</dbReference>
<proteinExistence type="predicted"/>
<dbReference type="eggNOG" id="ENOG502T9R5">
    <property type="taxonomic scope" value="Eukaryota"/>
</dbReference>
<feature type="chain" id="PRO_5002819790" description="DUF243 domain-containing protein" evidence="1">
    <location>
        <begin position="32"/>
        <end position="248"/>
    </location>
</feature>
<organism evidence="3 4">
    <name type="scientific">Drosophila willistoni</name>
    <name type="common">Fruit fly</name>
    <dbReference type="NCBI Taxonomy" id="7260"/>
    <lineage>
        <taxon>Eukaryota</taxon>
        <taxon>Metazoa</taxon>
        <taxon>Ecdysozoa</taxon>
        <taxon>Arthropoda</taxon>
        <taxon>Hexapoda</taxon>
        <taxon>Insecta</taxon>
        <taxon>Pterygota</taxon>
        <taxon>Neoptera</taxon>
        <taxon>Endopterygota</taxon>
        <taxon>Diptera</taxon>
        <taxon>Brachycera</taxon>
        <taxon>Muscomorpha</taxon>
        <taxon>Ephydroidea</taxon>
        <taxon>Drosophilidae</taxon>
        <taxon>Drosophila</taxon>
        <taxon>Sophophora</taxon>
    </lineage>
</organism>
<dbReference type="EMBL" id="CH964239">
    <property type="protein sequence ID" value="EDW81893.1"/>
    <property type="molecule type" value="Genomic_DNA"/>
</dbReference>
<evidence type="ECO:0000313" key="4">
    <source>
        <dbReference type="Proteomes" id="UP000007798"/>
    </source>
</evidence>
<evidence type="ECO:0000256" key="1">
    <source>
        <dbReference type="SAM" id="SignalP"/>
    </source>
</evidence>
<evidence type="ECO:0000313" key="3">
    <source>
        <dbReference type="EMBL" id="EDW81893.1"/>
    </source>
</evidence>
<dbReference type="SMART" id="SM00690">
    <property type="entry name" value="DM5"/>
    <property type="match status" value="1"/>
</dbReference>
<gene>
    <name evidence="3" type="primary">Dwil\GK25416</name>
    <name evidence="3" type="ORF">Dwil_GK25416</name>
</gene>
<accession>B4NDS4</accession>
<dbReference type="GO" id="GO:0040003">
    <property type="term" value="P:chitin-based cuticle development"/>
    <property type="evidence" value="ECO:0007669"/>
    <property type="project" value="TreeGrafter"/>
</dbReference>
<dbReference type="Proteomes" id="UP000007798">
    <property type="component" value="Unassembled WGS sequence"/>
</dbReference>
<dbReference type="HOGENOM" id="CLU_1316657_0_0_1"/>
<feature type="domain" description="DUF243" evidence="2">
    <location>
        <begin position="52"/>
        <end position="153"/>
    </location>
</feature>
<keyword evidence="1" id="KW-0732">Signal</keyword>
<dbReference type="FunCoup" id="B4NDS4">
    <property type="interactions" value="37"/>
</dbReference>
<feature type="signal peptide" evidence="1">
    <location>
        <begin position="1"/>
        <end position="31"/>
    </location>
</feature>
<dbReference type="KEGG" id="dwi:6649053"/>
<dbReference type="PANTHER" id="PTHR31927:SF2">
    <property type="entry name" value="FI07246P-RELATED"/>
    <property type="match status" value="1"/>
</dbReference>
<name>B4NDS4_DROWI</name>
<dbReference type="PhylomeDB" id="B4NDS4"/>
<protein>
    <recommendedName>
        <fullName evidence="2">DUF243 domain-containing protein</fullName>
    </recommendedName>
</protein>